<reference evidence="6 7" key="1">
    <citation type="submission" date="2024-05" db="EMBL/GenBank/DDBJ databases">
        <title>Long read based assembly of the Candida bracarensis genome reveals expanded adhesin content.</title>
        <authorList>
            <person name="Marcet-Houben M."/>
            <person name="Ksiezopolska E."/>
            <person name="Gabaldon T."/>
        </authorList>
    </citation>
    <scope>NUCLEOTIDE SEQUENCE [LARGE SCALE GENOMIC DNA]</scope>
    <source>
        <strain evidence="6 7">CBM6</strain>
    </source>
</reference>
<dbReference type="PANTHER" id="PTHR12934">
    <property type="entry name" value="50S RIBOSOMAL PROTEIN L15"/>
    <property type="match status" value="1"/>
</dbReference>
<keyword evidence="3" id="KW-0687">Ribonucleoprotein</keyword>
<dbReference type="InterPro" id="IPR036227">
    <property type="entry name" value="Ribosomal_uL15/eL18_sf"/>
</dbReference>
<feature type="compositionally biased region" description="Gly residues" evidence="4">
    <location>
        <begin position="34"/>
        <end position="46"/>
    </location>
</feature>
<protein>
    <submittedName>
        <fullName evidence="6">Large ribosomal subunit protein uL15m</fullName>
    </submittedName>
</protein>
<accession>A0ABR4NLS8</accession>
<dbReference type="NCBIfam" id="TIGR01071">
    <property type="entry name" value="rplO_bact"/>
    <property type="match status" value="1"/>
</dbReference>
<dbReference type="Gene3D" id="3.100.10.10">
    <property type="match status" value="1"/>
</dbReference>
<keyword evidence="2" id="KW-0689">Ribosomal protein</keyword>
<dbReference type="SUPFAM" id="SSF52080">
    <property type="entry name" value="Ribosomal proteins L15p and L18e"/>
    <property type="match status" value="1"/>
</dbReference>
<dbReference type="PANTHER" id="PTHR12934:SF11">
    <property type="entry name" value="LARGE RIBOSOMAL SUBUNIT PROTEIN UL15M"/>
    <property type="match status" value="1"/>
</dbReference>
<dbReference type="EMBL" id="JBEVYD010000013">
    <property type="protein sequence ID" value="KAL3228526.1"/>
    <property type="molecule type" value="Genomic_DNA"/>
</dbReference>
<evidence type="ECO:0000313" key="6">
    <source>
        <dbReference type="EMBL" id="KAL3228526.1"/>
    </source>
</evidence>
<organism evidence="6 7">
    <name type="scientific">Nakaseomyces bracarensis</name>
    <dbReference type="NCBI Taxonomy" id="273131"/>
    <lineage>
        <taxon>Eukaryota</taxon>
        <taxon>Fungi</taxon>
        <taxon>Dikarya</taxon>
        <taxon>Ascomycota</taxon>
        <taxon>Saccharomycotina</taxon>
        <taxon>Saccharomycetes</taxon>
        <taxon>Saccharomycetales</taxon>
        <taxon>Saccharomycetaceae</taxon>
        <taxon>Nakaseomyces</taxon>
    </lineage>
</organism>
<evidence type="ECO:0000256" key="2">
    <source>
        <dbReference type="ARBA" id="ARBA00022980"/>
    </source>
</evidence>
<evidence type="ECO:0000313" key="7">
    <source>
        <dbReference type="Proteomes" id="UP001623330"/>
    </source>
</evidence>
<keyword evidence="7" id="KW-1185">Reference proteome</keyword>
<feature type="domain" description="Large ribosomal subunit protein uL15/eL18" evidence="5">
    <location>
        <begin position="85"/>
        <end position="163"/>
    </location>
</feature>
<evidence type="ECO:0000256" key="1">
    <source>
        <dbReference type="ARBA" id="ARBA00007320"/>
    </source>
</evidence>
<evidence type="ECO:0000256" key="3">
    <source>
        <dbReference type="ARBA" id="ARBA00023274"/>
    </source>
</evidence>
<dbReference type="HAMAP" id="MF_01341">
    <property type="entry name" value="Ribosomal_uL15"/>
    <property type="match status" value="1"/>
</dbReference>
<comment type="caution">
    <text evidence="6">The sequence shown here is derived from an EMBL/GenBank/DDBJ whole genome shotgun (WGS) entry which is preliminary data.</text>
</comment>
<dbReference type="Pfam" id="PF00828">
    <property type="entry name" value="Ribosomal_L27A"/>
    <property type="match status" value="1"/>
</dbReference>
<comment type="similarity">
    <text evidence="1">Belongs to the universal ribosomal protein uL15 family.</text>
</comment>
<sequence>MLGLVSAKRFAGILARLRPADGATQGFKRLGRGPSSGKGKTSGRGQKGQKARGKVKSWFEGGQTPIYKLFPKIGFTNVHARPLKVLNLARVQEFYDKGRLPLQPGEVLDIKCMKDTGLVTGPIRDGVKVLARGQFKYNVPFKVEASRASQKAIRAIEGAGGSFVARYFSRLGLRAHLVPQWFIRKRGRLPLPARPVKRKDIDFYSKPEKRGYLALENSPYLQTIRDAQKKGSMKKERTRVKKSALDLQLESLASDFIPPRSKSKTLSKK</sequence>
<dbReference type="InterPro" id="IPR021131">
    <property type="entry name" value="Ribosomal_uL15/eL18"/>
</dbReference>
<evidence type="ECO:0000259" key="5">
    <source>
        <dbReference type="Pfam" id="PF00828"/>
    </source>
</evidence>
<dbReference type="InterPro" id="IPR005749">
    <property type="entry name" value="Ribosomal_uL15_bac-type"/>
</dbReference>
<evidence type="ECO:0000256" key="4">
    <source>
        <dbReference type="SAM" id="MobiDB-lite"/>
    </source>
</evidence>
<feature type="region of interest" description="Disordered" evidence="4">
    <location>
        <begin position="24"/>
        <end position="54"/>
    </location>
</feature>
<proteinExistence type="inferred from homology"/>
<dbReference type="InterPro" id="IPR030878">
    <property type="entry name" value="Ribosomal_uL15"/>
</dbReference>
<gene>
    <name evidence="6" type="ORF">RNJ44_02471</name>
</gene>
<dbReference type="Proteomes" id="UP001623330">
    <property type="component" value="Unassembled WGS sequence"/>
</dbReference>
<name>A0ABR4NLS8_9SACH</name>